<evidence type="ECO:0000256" key="1">
    <source>
        <dbReference type="SAM" id="Coils"/>
    </source>
</evidence>
<organism evidence="2 3">
    <name type="scientific">Dipteronia dyeriana</name>
    <dbReference type="NCBI Taxonomy" id="168575"/>
    <lineage>
        <taxon>Eukaryota</taxon>
        <taxon>Viridiplantae</taxon>
        <taxon>Streptophyta</taxon>
        <taxon>Embryophyta</taxon>
        <taxon>Tracheophyta</taxon>
        <taxon>Spermatophyta</taxon>
        <taxon>Magnoliopsida</taxon>
        <taxon>eudicotyledons</taxon>
        <taxon>Gunneridae</taxon>
        <taxon>Pentapetalae</taxon>
        <taxon>rosids</taxon>
        <taxon>malvids</taxon>
        <taxon>Sapindales</taxon>
        <taxon>Sapindaceae</taxon>
        <taxon>Hippocastanoideae</taxon>
        <taxon>Acereae</taxon>
        <taxon>Dipteronia</taxon>
    </lineage>
</organism>
<proteinExistence type="predicted"/>
<gene>
    <name evidence="2" type="ORF">Ddye_017114</name>
</gene>
<name>A0AAD9U824_9ROSI</name>
<comment type="caution">
    <text evidence="2">The sequence shown here is derived from an EMBL/GenBank/DDBJ whole genome shotgun (WGS) entry which is preliminary data.</text>
</comment>
<accession>A0AAD9U824</accession>
<feature type="coiled-coil region" evidence="1">
    <location>
        <begin position="20"/>
        <end position="47"/>
    </location>
</feature>
<sequence length="61" mass="6846">MSIRDARNPICTNCGGPAIIDDISLEEQHLRIEIARLKDELERVYNQKPKGNQTTTPGNNP</sequence>
<keyword evidence="3" id="KW-1185">Reference proteome</keyword>
<evidence type="ECO:0000313" key="2">
    <source>
        <dbReference type="EMBL" id="KAK2649625.1"/>
    </source>
</evidence>
<dbReference type="AlphaFoldDB" id="A0AAD9U824"/>
<keyword evidence="1" id="KW-0175">Coiled coil</keyword>
<evidence type="ECO:0000313" key="3">
    <source>
        <dbReference type="Proteomes" id="UP001280121"/>
    </source>
</evidence>
<protein>
    <submittedName>
        <fullName evidence="2">Uncharacterized protein</fullName>
    </submittedName>
</protein>
<dbReference type="EMBL" id="JANJYI010000005">
    <property type="protein sequence ID" value="KAK2649625.1"/>
    <property type="molecule type" value="Genomic_DNA"/>
</dbReference>
<dbReference type="Proteomes" id="UP001280121">
    <property type="component" value="Unassembled WGS sequence"/>
</dbReference>
<reference evidence="2" key="1">
    <citation type="journal article" date="2023" name="Plant J.">
        <title>Genome sequences and population genomics provide insights into the demographic history, inbreeding, and mutation load of two 'living fossil' tree species of Dipteronia.</title>
        <authorList>
            <person name="Feng Y."/>
            <person name="Comes H.P."/>
            <person name="Chen J."/>
            <person name="Zhu S."/>
            <person name="Lu R."/>
            <person name="Zhang X."/>
            <person name="Li P."/>
            <person name="Qiu J."/>
            <person name="Olsen K.M."/>
            <person name="Qiu Y."/>
        </authorList>
    </citation>
    <scope>NUCLEOTIDE SEQUENCE</scope>
    <source>
        <strain evidence="2">KIB01</strain>
    </source>
</reference>